<feature type="non-terminal residue" evidence="1">
    <location>
        <position position="102"/>
    </location>
</feature>
<feature type="non-terminal residue" evidence="1">
    <location>
        <position position="1"/>
    </location>
</feature>
<reference evidence="1" key="1">
    <citation type="submission" date="2014-05" db="EMBL/GenBank/DDBJ databases">
        <title>The transcriptome of the halophilic microalga Tetraselmis sp. GSL018 isolated from the Great Salt Lake, Utah.</title>
        <authorList>
            <person name="Jinkerson R.E."/>
            <person name="D'Adamo S."/>
            <person name="Posewitz M.C."/>
        </authorList>
    </citation>
    <scope>NUCLEOTIDE SEQUENCE</scope>
    <source>
        <strain evidence="1">GSL018</strain>
    </source>
</reference>
<protein>
    <submittedName>
        <fullName evidence="1">Uncharacterized protein</fullName>
    </submittedName>
</protein>
<accession>A0A061RSL8</accession>
<sequence>GISKRNAYNLGRVNVFNHQTSLRACITYPTKFLPKIRVYNCQTQRAVHGFRFSKIYKLSVFSTKSRQQNPVLGWCQNMTIWRLRHGQVEQCRRICGLICNRA</sequence>
<gene>
    <name evidence="1" type="ORF">TSPGSL018_27995</name>
</gene>
<proteinExistence type="predicted"/>
<dbReference type="EMBL" id="GBEZ01012111">
    <property type="protein sequence ID" value="JAC73749.1"/>
    <property type="molecule type" value="Transcribed_RNA"/>
</dbReference>
<name>A0A061RSL8_9CHLO</name>
<dbReference type="AlphaFoldDB" id="A0A061RSL8"/>
<organism evidence="1">
    <name type="scientific">Tetraselmis sp. GSL018</name>
    <dbReference type="NCBI Taxonomy" id="582737"/>
    <lineage>
        <taxon>Eukaryota</taxon>
        <taxon>Viridiplantae</taxon>
        <taxon>Chlorophyta</taxon>
        <taxon>core chlorophytes</taxon>
        <taxon>Chlorodendrophyceae</taxon>
        <taxon>Chlorodendrales</taxon>
        <taxon>Chlorodendraceae</taxon>
        <taxon>Tetraselmis</taxon>
    </lineage>
</organism>
<evidence type="ECO:0000313" key="1">
    <source>
        <dbReference type="EMBL" id="JAC73749.1"/>
    </source>
</evidence>